<proteinExistence type="inferred from homology"/>
<evidence type="ECO:0000256" key="1">
    <source>
        <dbReference type="ARBA" id="ARBA00004429"/>
    </source>
</evidence>
<dbReference type="NCBIfam" id="NF011683">
    <property type="entry name" value="PRK15103.1"/>
    <property type="match status" value="1"/>
</dbReference>
<evidence type="ECO:0000313" key="10">
    <source>
        <dbReference type="Proteomes" id="UP000284853"/>
    </source>
</evidence>
<dbReference type="Proteomes" id="UP000284853">
    <property type="component" value="Unassembled WGS sequence"/>
</dbReference>
<comment type="subcellular location">
    <subcellularLocation>
        <location evidence="1">Cell inner membrane</location>
        <topology evidence="1">Multi-pass membrane protein</topology>
    </subcellularLocation>
</comment>
<feature type="transmembrane region" description="Helical" evidence="8">
    <location>
        <begin position="95"/>
        <end position="120"/>
    </location>
</feature>
<dbReference type="PANTHER" id="PTHR30462:SF3">
    <property type="entry name" value="INTERMEMBRANE TRANSPORT PROTEIN PQIA"/>
    <property type="match status" value="1"/>
</dbReference>
<dbReference type="InterPro" id="IPR051800">
    <property type="entry name" value="PqiA-PqiB_transport"/>
</dbReference>
<evidence type="ECO:0000256" key="7">
    <source>
        <dbReference type="ARBA" id="ARBA00023136"/>
    </source>
</evidence>
<keyword evidence="4" id="KW-0997">Cell inner membrane</keyword>
<feature type="transmembrane region" description="Helical" evidence="8">
    <location>
        <begin position="380"/>
        <end position="399"/>
    </location>
</feature>
<sequence length="421" mass="47041">MCSHVHDPHILCPQCDLLVAIPEIAVGQKAKCPRCHTTLTSRWKEPRRRPIAYAVSALFMLLLSNLFPFVNMKVAGLGSEVTLIQIPQVLVSDDYASMASLFMILVQLMPALGMIFIIILCQGTSIPSHWQISIARNYFRLKAWCMVEIFLAGVLVSFVKLMAYGDVGVGTSFYPFVLFCILQLRAFQCTDRYWIWQQVAPAPKLEMPLRVGESGLSQGLRSCHCCMAILPVDQKQCGRCDTSGHARRKNSLQWTMALLITSIFLYIPANLLPIMITQVLGTPMPSTIMAGVVLLWSEGSYPVAMVILIASIMVPTLKMIAIGWLCWDANSNKEIDRERLHVIYEVVEFVGRWSMIDVFVIAVLSALVRMGQLMSIYPDIGALLFASVVILTMFAAMTFDPRLIWDRAVMKSAKEPQDGGK</sequence>
<dbReference type="InterPro" id="IPR005219">
    <property type="entry name" value="PqiA-like_proteobact"/>
</dbReference>
<protein>
    <submittedName>
        <fullName evidence="9">Paraquat-inducible protein A</fullName>
    </submittedName>
</protein>
<gene>
    <name evidence="9" type="ORF">CKQ54_16860</name>
</gene>
<evidence type="ECO:0000256" key="8">
    <source>
        <dbReference type="SAM" id="Phobius"/>
    </source>
</evidence>
<evidence type="ECO:0000256" key="3">
    <source>
        <dbReference type="ARBA" id="ARBA00022475"/>
    </source>
</evidence>
<comment type="similarity">
    <text evidence="2">Belongs to the PqiA family.</text>
</comment>
<keyword evidence="3" id="KW-1003">Cell membrane</keyword>
<feature type="transmembrane region" description="Helical" evidence="8">
    <location>
        <begin position="169"/>
        <end position="187"/>
    </location>
</feature>
<feature type="transmembrane region" description="Helical" evidence="8">
    <location>
        <begin position="301"/>
        <end position="325"/>
    </location>
</feature>
<dbReference type="EMBL" id="NSDJ01000001">
    <property type="protein sequence ID" value="RKF69943.1"/>
    <property type="molecule type" value="Genomic_DNA"/>
</dbReference>
<comment type="caution">
    <text evidence="9">The sequence shown here is derived from an EMBL/GenBank/DDBJ whole genome shotgun (WGS) entry which is preliminary data.</text>
</comment>
<evidence type="ECO:0000313" key="9">
    <source>
        <dbReference type="EMBL" id="RKF69943.1"/>
    </source>
</evidence>
<evidence type="ECO:0000256" key="2">
    <source>
        <dbReference type="ARBA" id="ARBA00007555"/>
    </source>
</evidence>
<feature type="transmembrane region" description="Helical" evidence="8">
    <location>
        <begin position="257"/>
        <end position="281"/>
    </location>
</feature>
<organism evidence="9 10">
    <name type="scientific">Rahnella variigena</name>
    <dbReference type="NCBI Taxonomy" id="574964"/>
    <lineage>
        <taxon>Bacteria</taxon>
        <taxon>Pseudomonadati</taxon>
        <taxon>Pseudomonadota</taxon>
        <taxon>Gammaproteobacteria</taxon>
        <taxon>Enterobacterales</taxon>
        <taxon>Yersiniaceae</taxon>
        <taxon>Rahnella</taxon>
    </lineage>
</organism>
<feature type="transmembrane region" description="Helical" evidence="8">
    <location>
        <begin position="141"/>
        <end position="163"/>
    </location>
</feature>
<accession>A0ABX9Q1W6</accession>
<keyword evidence="5 8" id="KW-0812">Transmembrane</keyword>
<keyword evidence="10" id="KW-1185">Reference proteome</keyword>
<keyword evidence="7 8" id="KW-0472">Membrane</keyword>
<evidence type="ECO:0000256" key="6">
    <source>
        <dbReference type="ARBA" id="ARBA00022989"/>
    </source>
</evidence>
<feature type="transmembrane region" description="Helical" evidence="8">
    <location>
        <begin position="346"/>
        <end position="368"/>
    </location>
</feature>
<dbReference type="PANTHER" id="PTHR30462">
    <property type="entry name" value="INTERMEMBRANE TRANSPORT PROTEIN PQIB-RELATED"/>
    <property type="match status" value="1"/>
</dbReference>
<name>A0ABX9Q1W6_9GAMM</name>
<feature type="transmembrane region" description="Helical" evidence="8">
    <location>
        <begin position="51"/>
        <end position="70"/>
    </location>
</feature>
<keyword evidence="6 8" id="KW-1133">Transmembrane helix</keyword>
<reference evidence="9 10" key="1">
    <citation type="submission" date="2017-08" db="EMBL/GenBank/DDBJ databases">
        <title>Comparative genomics of bacteria isolated from necrotic lesions of AOD affected trees.</title>
        <authorList>
            <person name="Doonan J."/>
            <person name="Denman S."/>
            <person name="Mcdonald J.E."/>
        </authorList>
    </citation>
    <scope>NUCLEOTIDE SEQUENCE [LARGE SCALE GENOMIC DNA]</scope>
    <source>
        <strain evidence="9 10">CIP 105588</strain>
    </source>
</reference>
<dbReference type="InterPro" id="IPR007498">
    <property type="entry name" value="PqiA-like"/>
</dbReference>
<dbReference type="NCBIfam" id="TIGR00155">
    <property type="entry name" value="pqiA_fam"/>
    <property type="match status" value="1"/>
</dbReference>
<evidence type="ECO:0000256" key="5">
    <source>
        <dbReference type="ARBA" id="ARBA00022692"/>
    </source>
</evidence>
<dbReference type="Pfam" id="PF04403">
    <property type="entry name" value="PqiA"/>
    <property type="match status" value="2"/>
</dbReference>
<evidence type="ECO:0000256" key="4">
    <source>
        <dbReference type="ARBA" id="ARBA00022519"/>
    </source>
</evidence>